<keyword evidence="3" id="KW-1185">Reference proteome</keyword>
<evidence type="ECO:0000313" key="3">
    <source>
        <dbReference type="Proteomes" id="UP000243723"/>
    </source>
</evidence>
<dbReference type="Proteomes" id="UP000243723">
    <property type="component" value="Unassembled WGS sequence"/>
</dbReference>
<protein>
    <submittedName>
        <fullName evidence="2">Ran-specific GTPase-activating protein 30</fullName>
    </submittedName>
</protein>
<accession>A0A2P8AFP7</accession>
<dbReference type="EMBL" id="NHZQ01000010">
    <property type="protein sequence ID" value="PSK59271.1"/>
    <property type="molecule type" value="Genomic_DNA"/>
</dbReference>
<proteinExistence type="predicted"/>
<comment type="caution">
    <text evidence="2">The sequence shown here is derived from an EMBL/GenBank/DDBJ whole genome shotgun (WGS) entry which is preliminary data.</text>
</comment>
<reference evidence="2 3" key="1">
    <citation type="submission" date="2017-05" db="EMBL/GenBank/DDBJ databases">
        <title>Draft genome sequence of Elsinoe australis.</title>
        <authorList>
            <person name="Cheng Q."/>
        </authorList>
    </citation>
    <scope>NUCLEOTIDE SEQUENCE [LARGE SCALE GENOMIC DNA]</scope>
    <source>
        <strain evidence="2 3">NL1</strain>
    </source>
</reference>
<evidence type="ECO:0000256" key="1">
    <source>
        <dbReference type="SAM" id="MobiDB-lite"/>
    </source>
</evidence>
<name>A0A2P8AFP7_9PEZI</name>
<sequence length="157" mass="18348">MTNTRPVQGQLPTAEVNTNSESECTPGRFQVWPFHESTNLQKQERFLRNFSDTLQVTLLCHPDHTLTAPDRERKAHHKRGLKMIEKQRTRQIHITDSLDYAQCKGWAISLSKFFGETEPEEQWVLHLSLGTRDSPILFDATWAFDMQRKVRRESLRG</sequence>
<dbReference type="AlphaFoldDB" id="A0A2P8AFP7"/>
<feature type="region of interest" description="Disordered" evidence="1">
    <location>
        <begin position="1"/>
        <end position="22"/>
    </location>
</feature>
<evidence type="ECO:0000313" key="2">
    <source>
        <dbReference type="EMBL" id="PSK59271.1"/>
    </source>
</evidence>
<organism evidence="2 3">
    <name type="scientific">Elsinoe australis</name>
    <dbReference type="NCBI Taxonomy" id="40998"/>
    <lineage>
        <taxon>Eukaryota</taxon>
        <taxon>Fungi</taxon>
        <taxon>Dikarya</taxon>
        <taxon>Ascomycota</taxon>
        <taxon>Pezizomycotina</taxon>
        <taxon>Dothideomycetes</taxon>
        <taxon>Dothideomycetidae</taxon>
        <taxon>Myriangiales</taxon>
        <taxon>Elsinoaceae</taxon>
        <taxon>Elsinoe</taxon>
    </lineage>
</organism>
<gene>
    <name evidence="2" type="ORF">B9Z65_3595</name>
</gene>